<dbReference type="EMBL" id="QFYR01000001">
    <property type="protein sequence ID" value="RAK57860.1"/>
    <property type="molecule type" value="Genomic_DNA"/>
</dbReference>
<dbReference type="Proteomes" id="UP000249725">
    <property type="component" value="Unassembled WGS sequence"/>
</dbReference>
<dbReference type="Gene3D" id="3.90.550.10">
    <property type="entry name" value="Spore Coat Polysaccharide Biosynthesis Protein SpsA, Chain A"/>
    <property type="match status" value="1"/>
</dbReference>
<dbReference type="SUPFAM" id="SSF53448">
    <property type="entry name" value="Nucleotide-diphospho-sugar transferases"/>
    <property type="match status" value="1"/>
</dbReference>
<dbReference type="OrthoDB" id="5291101at2"/>
<evidence type="ECO:0000313" key="3">
    <source>
        <dbReference type="Proteomes" id="UP000249725"/>
    </source>
</evidence>
<dbReference type="InterPro" id="IPR029044">
    <property type="entry name" value="Nucleotide-diphossugar_trans"/>
</dbReference>
<dbReference type="Pfam" id="PF13692">
    <property type="entry name" value="Glyco_trans_1_4"/>
    <property type="match status" value="1"/>
</dbReference>
<dbReference type="SUPFAM" id="SSF53756">
    <property type="entry name" value="UDP-Glycosyltransferase/glycogen phosphorylase"/>
    <property type="match status" value="1"/>
</dbReference>
<dbReference type="CDD" id="cd04186">
    <property type="entry name" value="GT_2_like_c"/>
    <property type="match status" value="1"/>
</dbReference>
<protein>
    <recommendedName>
        <fullName evidence="1">Glycosyltransferase 2-like domain-containing protein</fullName>
    </recommendedName>
</protein>
<dbReference type="Pfam" id="PF00535">
    <property type="entry name" value="Glycos_transf_2"/>
    <property type="match status" value="1"/>
</dbReference>
<evidence type="ECO:0000259" key="1">
    <source>
        <dbReference type="Pfam" id="PF00535"/>
    </source>
</evidence>
<feature type="domain" description="Glycosyltransferase 2-like" evidence="1">
    <location>
        <begin position="401"/>
        <end position="512"/>
    </location>
</feature>
<gene>
    <name evidence="2" type="ORF">DJ018_08105</name>
</gene>
<accession>A0A328ASB8</accession>
<dbReference type="PANTHER" id="PTHR43179">
    <property type="entry name" value="RHAMNOSYLTRANSFERASE WBBL"/>
    <property type="match status" value="1"/>
</dbReference>
<keyword evidence="3" id="KW-1185">Reference proteome</keyword>
<dbReference type="AlphaFoldDB" id="A0A328ASB8"/>
<organism evidence="2 3">
    <name type="scientific">Phenylobacterium deserti</name>
    <dbReference type="NCBI Taxonomy" id="1914756"/>
    <lineage>
        <taxon>Bacteria</taxon>
        <taxon>Pseudomonadati</taxon>
        <taxon>Pseudomonadota</taxon>
        <taxon>Alphaproteobacteria</taxon>
        <taxon>Caulobacterales</taxon>
        <taxon>Caulobacteraceae</taxon>
        <taxon>Phenylobacterium</taxon>
    </lineage>
</organism>
<sequence length="1020" mass="108827">MRLRNAGGRSWMPRRRCGWAGPTSAAMVKALMPSAAASRATPVQLLVRLVYGVRGAVLDRPMTRAVLRTLGRPLIRLMHRLSGPDATPRPKAPGSVGEPVLRLPLGYVPGEPDAGRVAVLLTIEDEGGLDEIWSALSQLDMSADLLVCSDLGAAVVAQTQAWTQGAAEIRRAGGRHGLAAALAAFPEAAAYDHVLVLRTGSSAPVRQLCMASLLGSPAVVRGALEAFRQLPQLGLLAPRTAAPARAELAWGEAYTEARAIAERLGFALYADSPIDMPAGGMFWARGAALQPLTAFAASASDAALRRLVFFACEAAGLRWARAGQETTPSEEEVFFRADLPRQLERAVTDYGRTLLLPGRPPRNGGAPSKAAFKNLCRQELDDFLASGERLSLPTSDEPVVSIVLVLFNQVELTFACLRSLVFALDTPCEVIIADNASSDRTAELLGRLDGARVVSNASNLHFVRGVNAAAELARGRHILLLNNDTRVWPGSIAAAVGRLEQEADLAAVGGRIELLDGVLQEAGSIIWRDGTATGYGRGADPWDPEFQFRRDVDYASGAFLMIRRDVWRRLGGFDEAFAPAYYEETDLCMRIRAAGLRVGFEPRVLVSHFEFGSSTGSEAAIALQQAHREVFVARHGPALEAEHAALGAPPLLARMRGAQRGRVLVIEDRVPYPHLGAGYPRARDILAAASGAGWFATFYPLVQPGVDYETAYRVVSPEVEFAAERGAEGLVEFLRERAGYYDAVLVSRPHNMATFRKALAQVPGFISPEQVIYDAEAIFALRQARPPAGAVEAEVALAAGVGAVFAVNELEAQAFREAGCPRVDVVGHAVTADPTPADFAGRRDLLFVGALDEDEGPNADSLVFFVREVMPRLDARIGDAWKLRVAGRVGAPSVRALASDRVVLLGPVGDLRPLYDAARVFIAPTRFAAGVPMKVHAAAAAGLPVAATPLLARQLGWAEGAALAVGEGAEEFAAAVQRLYADPVHWTAVRAGALARIADDCDPKAFDAKVAAMLAAVRRP</sequence>
<evidence type="ECO:0000313" key="2">
    <source>
        <dbReference type="EMBL" id="RAK57860.1"/>
    </source>
</evidence>
<dbReference type="PANTHER" id="PTHR43179:SF7">
    <property type="entry name" value="RHAMNOSYLTRANSFERASE WBBL"/>
    <property type="match status" value="1"/>
</dbReference>
<name>A0A328ASB8_9CAUL</name>
<proteinExistence type="predicted"/>
<reference evidence="3" key="1">
    <citation type="submission" date="2018-05" db="EMBL/GenBank/DDBJ databases">
        <authorList>
            <person name="Li X."/>
        </authorList>
    </citation>
    <scope>NUCLEOTIDE SEQUENCE [LARGE SCALE GENOMIC DNA]</scope>
    <source>
        <strain evidence="3">YIM 73061</strain>
    </source>
</reference>
<dbReference type="Gene3D" id="3.40.50.2000">
    <property type="entry name" value="Glycogen Phosphorylase B"/>
    <property type="match status" value="1"/>
</dbReference>
<comment type="caution">
    <text evidence="2">The sequence shown here is derived from an EMBL/GenBank/DDBJ whole genome shotgun (WGS) entry which is preliminary data.</text>
</comment>
<dbReference type="InterPro" id="IPR001173">
    <property type="entry name" value="Glyco_trans_2-like"/>
</dbReference>